<name>F2U765_SALR5</name>
<organism evidence="2">
    <name type="scientific">Salpingoeca rosetta (strain ATCC 50818 / BSB-021)</name>
    <dbReference type="NCBI Taxonomy" id="946362"/>
    <lineage>
        <taxon>Eukaryota</taxon>
        <taxon>Choanoflagellata</taxon>
        <taxon>Craspedida</taxon>
        <taxon>Salpingoecidae</taxon>
        <taxon>Salpingoeca</taxon>
    </lineage>
</organism>
<protein>
    <recommendedName>
        <fullName evidence="3">Anaphase-promoting complex subunit 4 WD40 domain-containing protein</fullName>
    </recommendedName>
</protein>
<gene>
    <name evidence="1" type="ORF">PTSG_04302</name>
</gene>
<dbReference type="Proteomes" id="UP000007799">
    <property type="component" value="Unassembled WGS sequence"/>
</dbReference>
<dbReference type="EMBL" id="GL832963">
    <property type="protein sequence ID" value="EGD83697.1"/>
    <property type="molecule type" value="Genomic_DNA"/>
</dbReference>
<evidence type="ECO:0000313" key="2">
    <source>
        <dbReference type="Proteomes" id="UP000007799"/>
    </source>
</evidence>
<evidence type="ECO:0000313" key="1">
    <source>
        <dbReference type="EMBL" id="EGD83697.1"/>
    </source>
</evidence>
<reference evidence="1" key="1">
    <citation type="submission" date="2009-08" db="EMBL/GenBank/DDBJ databases">
        <title>Annotation of Salpingoeca rosetta.</title>
        <authorList>
            <consortium name="The Broad Institute Genome Sequencing Platform"/>
            <person name="Russ C."/>
            <person name="Cuomo C."/>
            <person name="Burger G."/>
            <person name="Gray M.W."/>
            <person name="Holland P.W.H."/>
            <person name="King N."/>
            <person name="Lang F.B.F."/>
            <person name="Roger A.J."/>
            <person name="Ruiz-Trillo I."/>
            <person name="Young S.K."/>
            <person name="Zeng Q."/>
            <person name="Gargeya S."/>
            <person name="Alvarado L."/>
            <person name="Berlin A."/>
            <person name="Chapman S.B."/>
            <person name="Chen Z."/>
            <person name="Freedman E."/>
            <person name="Gellesch M."/>
            <person name="Goldberg J."/>
            <person name="Griggs A."/>
            <person name="Gujja S."/>
            <person name="Heilman E."/>
            <person name="Heiman D."/>
            <person name="Howarth C."/>
            <person name="Mehta T."/>
            <person name="Neiman D."/>
            <person name="Pearson M."/>
            <person name="Roberts A."/>
            <person name="Saif S."/>
            <person name="Shea T."/>
            <person name="Shenoy N."/>
            <person name="Sisk P."/>
            <person name="Stolte C."/>
            <person name="Sykes S."/>
            <person name="White J."/>
            <person name="Yandava C."/>
            <person name="Haas B."/>
            <person name="Nusbaum C."/>
            <person name="Birren B."/>
        </authorList>
    </citation>
    <scope>NUCLEOTIDE SEQUENCE [LARGE SCALE GENOMIC DNA]</scope>
    <source>
        <strain evidence="1">ATCC 50818</strain>
    </source>
</reference>
<dbReference type="OrthoDB" id="366230at2759"/>
<dbReference type="eggNOG" id="KOG1587">
    <property type="taxonomic scope" value="Eukaryota"/>
</dbReference>
<proteinExistence type="predicted"/>
<dbReference type="KEGG" id="sre:PTSG_04302"/>
<dbReference type="GeneID" id="16075781"/>
<accession>F2U765</accession>
<keyword evidence="2" id="KW-1185">Reference proteome</keyword>
<evidence type="ECO:0008006" key="3">
    <source>
        <dbReference type="Google" id="ProtNLM"/>
    </source>
</evidence>
<dbReference type="SUPFAM" id="SSF50978">
    <property type="entry name" value="WD40 repeat-like"/>
    <property type="match status" value="1"/>
</dbReference>
<dbReference type="RefSeq" id="XP_004995201.1">
    <property type="nucleotide sequence ID" value="XM_004995144.1"/>
</dbReference>
<dbReference type="InterPro" id="IPR015943">
    <property type="entry name" value="WD40/YVTN_repeat-like_dom_sf"/>
</dbReference>
<dbReference type="InterPro" id="IPR036322">
    <property type="entry name" value="WD40_repeat_dom_sf"/>
</dbReference>
<sequence length="116" mass="12768">MPHVLCWRQHVGLLQLLLEGGDGVSGHRPAHRAEEALERVQVPYTSVSVREGKTAINKIRWNHAGNMIAAGDADGYVSVYDLRERLSAPSNDASLQLRDVLADMQANQSEAERQAP</sequence>
<dbReference type="STRING" id="946362.F2U765"/>
<dbReference type="Gene3D" id="2.130.10.10">
    <property type="entry name" value="YVTN repeat-like/Quinoprotein amine dehydrogenase"/>
    <property type="match status" value="1"/>
</dbReference>
<dbReference type="InParanoid" id="F2U765"/>
<dbReference type="AlphaFoldDB" id="F2U765"/>